<dbReference type="GO" id="GO:0005829">
    <property type="term" value="C:cytosol"/>
    <property type="evidence" value="ECO:0007669"/>
    <property type="project" value="GOC"/>
</dbReference>
<dbReference type="InterPro" id="IPR053937">
    <property type="entry name" value="GOST_TM"/>
</dbReference>
<sequence length="649" mass="72099">MAYSHWLLRPLVVTLISFLFTLMPSVVAYEVPLVDTDYSRQTCSGMWGGPSAYINVTFDNSSQGQLAMVIYEWADVRYLGKEAKPATEEDLPQRIYVCTSSAVTGGYCTREQLGLFILDLPAGKTVNETSIWSARVELPANKTSSVGGEASSNGFWDNPAGNPTPPADPYASPWRRDAFLLPSRSVRQATPISSSGTLEYTSPIHYPVPKTGFYCVAAIPVTVQSNPTRRADTDVPYHPTYKGTVLFQNTFKGRLPATDYPKVNFYFLMFIAYAAFGALWAWFCYRHMHELLPIQYYLSGLVGLLVIEMLANWVYYRYLNAHGKSTASTVFLIVVAILDAGRNSMSFFMLLVVSLGLSVVRESLGKTMLKCQALAGAHFLFGILYAIGIVELELESTSALVLLLFIIPLAFTLSGFLLWIMYALNATIAHLRSRKQRYKLKMFERLYYILLFTVLVIAAFFVVSSMSFSGRLAEGDYGHSSMKISSANILKIMRPRPGGSVGGCWTAGWLSCTLSASSRLRSYGALVPITEDKSLSLLNTRMILIRISFSTLAMSDEIAQDEEDAEDYDLEAIQSRSHLREEDDDDDDAATLVAGRRGNSSNVTNDDVVFEIGDEDDEDDEAAKRRKAQRLSGENHNHNQGPEGERLMS</sequence>
<feature type="region of interest" description="Disordered" evidence="7">
    <location>
        <begin position="576"/>
        <end position="649"/>
    </location>
</feature>
<feature type="domain" description="GOST seven transmembrane" evidence="10">
    <location>
        <begin position="261"/>
        <end position="466"/>
    </location>
</feature>
<evidence type="ECO:0000313" key="12">
    <source>
        <dbReference type="EMBL" id="KAJ3516362.1"/>
    </source>
</evidence>
<feature type="region of interest" description="Disordered" evidence="7">
    <location>
        <begin position="143"/>
        <end position="169"/>
    </location>
</feature>
<evidence type="ECO:0000313" key="13">
    <source>
        <dbReference type="Proteomes" id="UP001148786"/>
    </source>
</evidence>
<evidence type="ECO:0000256" key="6">
    <source>
        <dbReference type="ARBA" id="ARBA00023136"/>
    </source>
</evidence>
<feature type="compositionally biased region" description="Acidic residues" evidence="7">
    <location>
        <begin position="608"/>
        <end position="621"/>
    </location>
</feature>
<keyword evidence="4 9" id="KW-0732">Signal</keyword>
<accession>A0A9W8N0F7</accession>
<feature type="chain" id="PRO_5040949838" evidence="9">
    <location>
        <begin position="29"/>
        <end position="649"/>
    </location>
</feature>
<comment type="caution">
    <text evidence="12">The sequence shown here is derived from an EMBL/GenBank/DDBJ whole genome shotgun (WGS) entry which is preliminary data.</text>
</comment>
<dbReference type="GO" id="GO:0042147">
    <property type="term" value="P:retrograde transport, endosome to Golgi"/>
    <property type="evidence" value="ECO:0007669"/>
    <property type="project" value="TreeGrafter"/>
</dbReference>
<feature type="compositionally biased region" description="Basic and acidic residues" evidence="7">
    <location>
        <begin position="633"/>
        <end position="649"/>
    </location>
</feature>
<evidence type="ECO:0000259" key="11">
    <source>
        <dbReference type="Pfam" id="PF21902"/>
    </source>
</evidence>
<comment type="subcellular location">
    <subcellularLocation>
        <location evidence="1">Membrane</location>
        <topology evidence="1">Multi-pass membrane protein</topology>
    </subcellularLocation>
</comment>
<comment type="similarity">
    <text evidence="2">Belongs to the LU7TM family.</text>
</comment>
<dbReference type="GO" id="GO:0016020">
    <property type="term" value="C:membrane"/>
    <property type="evidence" value="ECO:0007669"/>
    <property type="project" value="UniProtKB-SubCell"/>
</dbReference>
<feature type="transmembrane region" description="Helical" evidence="8">
    <location>
        <begin position="265"/>
        <end position="285"/>
    </location>
</feature>
<evidence type="ECO:0000256" key="4">
    <source>
        <dbReference type="ARBA" id="ARBA00022729"/>
    </source>
</evidence>
<dbReference type="PANTHER" id="PTHR21229">
    <property type="entry name" value="LUNG SEVEN TRANSMEMBRANE RECEPTOR"/>
    <property type="match status" value="1"/>
</dbReference>
<dbReference type="OrthoDB" id="19932at2759"/>
<feature type="transmembrane region" description="Helical" evidence="8">
    <location>
        <begin position="297"/>
        <end position="318"/>
    </location>
</feature>
<organism evidence="12 13">
    <name type="scientific">Agrocybe chaxingu</name>
    <dbReference type="NCBI Taxonomy" id="84603"/>
    <lineage>
        <taxon>Eukaryota</taxon>
        <taxon>Fungi</taxon>
        <taxon>Dikarya</taxon>
        <taxon>Basidiomycota</taxon>
        <taxon>Agaricomycotina</taxon>
        <taxon>Agaricomycetes</taxon>
        <taxon>Agaricomycetidae</taxon>
        <taxon>Agaricales</taxon>
        <taxon>Agaricineae</taxon>
        <taxon>Strophariaceae</taxon>
        <taxon>Agrocybe</taxon>
    </lineage>
</organism>
<evidence type="ECO:0000256" key="3">
    <source>
        <dbReference type="ARBA" id="ARBA00022692"/>
    </source>
</evidence>
<dbReference type="EMBL" id="JANKHO010000057">
    <property type="protein sequence ID" value="KAJ3516362.1"/>
    <property type="molecule type" value="Genomic_DNA"/>
</dbReference>
<feature type="transmembrane region" description="Helical" evidence="8">
    <location>
        <begin position="446"/>
        <end position="468"/>
    </location>
</feature>
<dbReference type="AlphaFoldDB" id="A0A9W8N0F7"/>
<feature type="domain" description="PTM1-like N-terminal" evidence="11">
    <location>
        <begin position="40"/>
        <end position="126"/>
    </location>
</feature>
<evidence type="ECO:0000256" key="2">
    <source>
        <dbReference type="ARBA" id="ARBA00007883"/>
    </source>
</evidence>
<dbReference type="GO" id="GO:0005794">
    <property type="term" value="C:Golgi apparatus"/>
    <property type="evidence" value="ECO:0007669"/>
    <property type="project" value="TreeGrafter"/>
</dbReference>
<protein>
    <submittedName>
        <fullName evidence="12">Uncharacterized protein</fullName>
    </submittedName>
</protein>
<dbReference type="Proteomes" id="UP001148786">
    <property type="component" value="Unassembled WGS sequence"/>
</dbReference>
<dbReference type="Pfam" id="PF06814">
    <property type="entry name" value="GOST_TM"/>
    <property type="match status" value="1"/>
</dbReference>
<proteinExistence type="inferred from homology"/>
<feature type="compositionally biased region" description="Polar residues" evidence="7">
    <location>
        <begin position="143"/>
        <end position="155"/>
    </location>
</feature>
<evidence type="ECO:0000256" key="5">
    <source>
        <dbReference type="ARBA" id="ARBA00022989"/>
    </source>
</evidence>
<evidence type="ECO:0000256" key="8">
    <source>
        <dbReference type="SAM" id="Phobius"/>
    </source>
</evidence>
<reference evidence="12" key="1">
    <citation type="submission" date="2022-07" db="EMBL/GenBank/DDBJ databases">
        <title>Genome Sequence of Agrocybe chaxingu.</title>
        <authorList>
            <person name="Buettner E."/>
        </authorList>
    </citation>
    <scope>NUCLEOTIDE SEQUENCE</scope>
    <source>
        <strain evidence="12">MP-N11</strain>
    </source>
</reference>
<feature type="transmembrane region" description="Helical" evidence="8">
    <location>
        <begin position="371"/>
        <end position="390"/>
    </location>
</feature>
<dbReference type="Pfam" id="PF21902">
    <property type="entry name" value="PTM1-like_N"/>
    <property type="match status" value="1"/>
</dbReference>
<name>A0A9W8N0F7_9AGAR</name>
<keyword evidence="5 8" id="KW-1133">Transmembrane helix</keyword>
<keyword evidence="6 8" id="KW-0472">Membrane</keyword>
<feature type="signal peptide" evidence="9">
    <location>
        <begin position="1"/>
        <end position="28"/>
    </location>
</feature>
<keyword evidence="13" id="KW-1185">Reference proteome</keyword>
<dbReference type="PANTHER" id="PTHR21229:SF1">
    <property type="entry name" value="GH17801P"/>
    <property type="match status" value="1"/>
</dbReference>
<evidence type="ECO:0000256" key="7">
    <source>
        <dbReference type="SAM" id="MobiDB-lite"/>
    </source>
</evidence>
<evidence type="ECO:0000259" key="10">
    <source>
        <dbReference type="Pfam" id="PF06814"/>
    </source>
</evidence>
<feature type="transmembrane region" description="Helical" evidence="8">
    <location>
        <begin position="402"/>
        <end position="425"/>
    </location>
</feature>
<dbReference type="InterPro" id="IPR009637">
    <property type="entry name" value="GPR107/GPR108-like"/>
</dbReference>
<dbReference type="InterPro" id="IPR053938">
    <property type="entry name" value="PTM1-like_N"/>
</dbReference>
<evidence type="ECO:0000256" key="1">
    <source>
        <dbReference type="ARBA" id="ARBA00004141"/>
    </source>
</evidence>
<evidence type="ECO:0000256" key="9">
    <source>
        <dbReference type="SAM" id="SignalP"/>
    </source>
</evidence>
<gene>
    <name evidence="12" type="ORF">NLJ89_g1171</name>
</gene>
<keyword evidence="3 8" id="KW-0812">Transmembrane</keyword>
<feature type="transmembrane region" description="Helical" evidence="8">
    <location>
        <begin position="330"/>
        <end position="359"/>
    </location>
</feature>